<evidence type="ECO:0000313" key="2">
    <source>
        <dbReference type="Proteomes" id="UP000198403"/>
    </source>
</evidence>
<sequence>MPPPLDPAKRAAIADAIRAGGQRNAIAREHGVSPSTVTTIATQEGIDGAFDRTATKRATEARNADTSARRAELKSLLVEDAHRLRAQLWQPCTMHNFGGKDNTHNSIDLPQPTFEQQRNIMTSVGIAVQRVADLEKLDMGGGVEEAAGLIRDLVDSIRGG</sequence>
<proteinExistence type="predicted"/>
<dbReference type="EMBL" id="FZNO01000003">
    <property type="protein sequence ID" value="SNR32946.1"/>
    <property type="molecule type" value="Genomic_DNA"/>
</dbReference>
<organism evidence="1 2">
    <name type="scientific">Blastococcus mobilis</name>
    <dbReference type="NCBI Taxonomy" id="1938746"/>
    <lineage>
        <taxon>Bacteria</taxon>
        <taxon>Bacillati</taxon>
        <taxon>Actinomycetota</taxon>
        <taxon>Actinomycetes</taxon>
        <taxon>Geodermatophilales</taxon>
        <taxon>Geodermatophilaceae</taxon>
        <taxon>Blastococcus</taxon>
    </lineage>
</organism>
<dbReference type="InterPro" id="IPR009057">
    <property type="entry name" value="Homeodomain-like_sf"/>
</dbReference>
<dbReference type="RefSeq" id="WP_089335222.1">
    <property type="nucleotide sequence ID" value="NZ_FZNO01000003.1"/>
</dbReference>
<dbReference type="AlphaFoldDB" id="A0A238VFB5"/>
<reference evidence="1 2" key="1">
    <citation type="submission" date="2017-06" db="EMBL/GenBank/DDBJ databases">
        <authorList>
            <person name="Kim H.J."/>
            <person name="Triplett B.A."/>
        </authorList>
    </citation>
    <scope>NUCLEOTIDE SEQUENCE [LARGE SCALE GENOMIC DNA]</scope>
    <source>
        <strain evidence="1 2">DSM 44272</strain>
    </source>
</reference>
<gene>
    <name evidence="1" type="ORF">SAMN06272737_10371</name>
</gene>
<protein>
    <submittedName>
        <fullName evidence="1">Uncharacterized protein</fullName>
    </submittedName>
</protein>
<accession>A0A238VFB5</accession>
<dbReference type="Proteomes" id="UP000198403">
    <property type="component" value="Unassembled WGS sequence"/>
</dbReference>
<evidence type="ECO:0000313" key="1">
    <source>
        <dbReference type="EMBL" id="SNR32946.1"/>
    </source>
</evidence>
<dbReference type="SUPFAM" id="SSF46689">
    <property type="entry name" value="Homeodomain-like"/>
    <property type="match status" value="1"/>
</dbReference>
<dbReference type="OrthoDB" id="4551805at2"/>
<keyword evidence="2" id="KW-1185">Reference proteome</keyword>
<name>A0A238VFB5_9ACTN</name>